<dbReference type="InterPro" id="IPR032809">
    <property type="entry name" value="Put_HupE_UreJ"/>
</dbReference>
<feature type="transmembrane region" description="Helical" evidence="1">
    <location>
        <begin position="305"/>
        <end position="323"/>
    </location>
</feature>
<dbReference type="KEGG" id="mfy:HH212_14340"/>
<dbReference type="Pfam" id="PF13795">
    <property type="entry name" value="HupE_UreJ_2"/>
    <property type="match status" value="1"/>
</dbReference>
<feature type="transmembrane region" description="Helical" evidence="1">
    <location>
        <begin position="217"/>
        <end position="234"/>
    </location>
</feature>
<protein>
    <submittedName>
        <fullName evidence="3">HupE/UreJ family protein</fullName>
    </submittedName>
</protein>
<evidence type="ECO:0000256" key="1">
    <source>
        <dbReference type="SAM" id="Phobius"/>
    </source>
</evidence>
<feature type="transmembrane region" description="Helical" evidence="1">
    <location>
        <begin position="335"/>
        <end position="363"/>
    </location>
</feature>
<feature type="signal peptide" evidence="2">
    <location>
        <begin position="1"/>
        <end position="39"/>
    </location>
</feature>
<sequence length="398" mass="41717">MMSTAFSKASRALLFPLFLPLALSLLLACGLFAAMAAQAHPSPSSEVLLDANADAIDARVTLPLDELKLAFPAPLVDTAGRRALAGDAQVASYLAAHIRPVAPDGRAWSVKVTSLRWELQRAPADLVATVLLRPPAGAPAGTLELGFDAIAHQVPNHLTLVALRRPGAEPDARPHMLASLHYGQRSVAIHDVAPRWWTGFGDLFRLGMAHIAEGADHLLFLLTLLLPAALRAQGSRWGGFAGTRAMVGQLLTVVTAFTAGHSLTLMLGATGRVVLPAQPVEVAIALSIVVSAAHAWRPIFPRREGWVAGAFGLVHGLAFAATVRELGLDGARLAAGMLAFNLGIETVQALLVLLVAPLLVLLARSGRYQQVRQGAALASAALALVWVAERAGAMALPG</sequence>
<feature type="transmembrane region" description="Helical" evidence="1">
    <location>
        <begin position="375"/>
        <end position="396"/>
    </location>
</feature>
<dbReference type="EMBL" id="CP051685">
    <property type="protein sequence ID" value="QJE01065.1"/>
    <property type="molecule type" value="Genomic_DNA"/>
</dbReference>
<keyword evidence="1" id="KW-1133">Transmembrane helix</keyword>
<evidence type="ECO:0000313" key="3">
    <source>
        <dbReference type="EMBL" id="QJE01065.1"/>
    </source>
</evidence>
<feature type="transmembrane region" description="Helical" evidence="1">
    <location>
        <begin position="246"/>
        <end position="267"/>
    </location>
</feature>
<gene>
    <name evidence="3" type="ORF">HH212_14340</name>
</gene>
<keyword evidence="1" id="KW-0472">Membrane</keyword>
<feature type="transmembrane region" description="Helical" evidence="1">
    <location>
        <begin position="273"/>
        <end position="293"/>
    </location>
</feature>
<keyword evidence="2" id="KW-0732">Signal</keyword>
<organism evidence="3 4">
    <name type="scientific">Massilia forsythiae</name>
    <dbReference type="NCBI Taxonomy" id="2728020"/>
    <lineage>
        <taxon>Bacteria</taxon>
        <taxon>Pseudomonadati</taxon>
        <taxon>Pseudomonadota</taxon>
        <taxon>Betaproteobacteria</taxon>
        <taxon>Burkholderiales</taxon>
        <taxon>Oxalobacteraceae</taxon>
        <taxon>Telluria group</taxon>
        <taxon>Massilia</taxon>
    </lineage>
</organism>
<feature type="chain" id="PRO_5031402516" evidence="2">
    <location>
        <begin position="40"/>
        <end position="398"/>
    </location>
</feature>
<evidence type="ECO:0000256" key="2">
    <source>
        <dbReference type="SAM" id="SignalP"/>
    </source>
</evidence>
<dbReference type="Proteomes" id="UP000502415">
    <property type="component" value="Chromosome"/>
</dbReference>
<keyword evidence="4" id="KW-1185">Reference proteome</keyword>
<dbReference type="AlphaFoldDB" id="A0A7Z2VXV8"/>
<proteinExistence type="predicted"/>
<dbReference type="RefSeq" id="WP_170203094.1">
    <property type="nucleotide sequence ID" value="NZ_CP051685.1"/>
</dbReference>
<accession>A0A7Z2VXV8</accession>
<name>A0A7Z2VXV8_9BURK</name>
<keyword evidence="1" id="KW-0812">Transmembrane</keyword>
<reference evidence="3 4" key="1">
    <citation type="submission" date="2020-04" db="EMBL/GenBank/DDBJ databases">
        <title>Genome sequencing of novel species.</title>
        <authorList>
            <person name="Heo J."/>
            <person name="Kim S.-J."/>
            <person name="Kim J.-S."/>
            <person name="Hong S.-B."/>
            <person name="Kwon S.-W."/>
        </authorList>
    </citation>
    <scope>NUCLEOTIDE SEQUENCE [LARGE SCALE GENOMIC DNA]</scope>
    <source>
        <strain evidence="3 4">GN2-R2</strain>
    </source>
</reference>
<evidence type="ECO:0000313" key="4">
    <source>
        <dbReference type="Proteomes" id="UP000502415"/>
    </source>
</evidence>